<evidence type="ECO:0000313" key="1">
    <source>
        <dbReference type="EMBL" id="QDO94216.1"/>
    </source>
</evidence>
<protein>
    <submittedName>
        <fullName evidence="1">Uncharacterized protein</fullName>
    </submittedName>
</protein>
<gene>
    <name evidence="1" type="ORF">FNB79_09590</name>
</gene>
<reference evidence="1 2" key="1">
    <citation type="submission" date="2019-07" db="EMBL/GenBank/DDBJ databases">
        <title>Genome sequencing for Formosa sp. PS13.</title>
        <authorList>
            <person name="Park S.-J."/>
        </authorList>
    </citation>
    <scope>NUCLEOTIDE SEQUENCE [LARGE SCALE GENOMIC DNA]</scope>
    <source>
        <strain evidence="1 2">PS13</strain>
    </source>
</reference>
<dbReference type="AlphaFoldDB" id="A0A516GRS5"/>
<accession>A0A516GRS5</accession>
<sequence>METSMKEGILSKVSKLNNSERFNANMNSMMPHSNYEYYSNTNNGINIPFASINDGSNVYITGTSSNPNTPKGDFVTIKVDENGNVLWEVREESNLYSVEFGMVITLDGLGNPIVSGVNWNGDNMDILNFCT</sequence>
<organism evidence="1 2">
    <name type="scientific">Formosa sediminum</name>
    <dbReference type="NCBI Taxonomy" id="2594004"/>
    <lineage>
        <taxon>Bacteria</taxon>
        <taxon>Pseudomonadati</taxon>
        <taxon>Bacteroidota</taxon>
        <taxon>Flavobacteriia</taxon>
        <taxon>Flavobacteriales</taxon>
        <taxon>Flavobacteriaceae</taxon>
        <taxon>Formosa</taxon>
    </lineage>
</organism>
<name>A0A516GRS5_9FLAO</name>
<keyword evidence="2" id="KW-1185">Reference proteome</keyword>
<dbReference type="RefSeq" id="WP_143381103.1">
    <property type="nucleotide sequence ID" value="NZ_CP041637.1"/>
</dbReference>
<dbReference type="EMBL" id="CP041637">
    <property type="protein sequence ID" value="QDO94216.1"/>
    <property type="molecule type" value="Genomic_DNA"/>
</dbReference>
<dbReference type="OrthoDB" id="9811934at2"/>
<proteinExistence type="predicted"/>
<evidence type="ECO:0000313" key="2">
    <source>
        <dbReference type="Proteomes" id="UP000319209"/>
    </source>
</evidence>
<dbReference type="Proteomes" id="UP000319209">
    <property type="component" value="Chromosome"/>
</dbReference>
<dbReference type="KEGG" id="fop:FNB79_09590"/>